<comment type="subcellular location">
    <subcellularLocation>
        <location evidence="1">Cytoplasm</location>
    </subcellularLocation>
</comment>
<evidence type="ECO:0000313" key="12">
    <source>
        <dbReference type="EMBL" id="TDT31202.1"/>
    </source>
</evidence>
<keyword evidence="4" id="KW-0678">Repressor</keyword>
<dbReference type="InterPro" id="IPR002481">
    <property type="entry name" value="FUR"/>
</dbReference>
<dbReference type="RefSeq" id="WP_133755505.1">
    <property type="nucleotide sequence ID" value="NZ_SOAW01000002.1"/>
</dbReference>
<keyword evidence="3" id="KW-0963">Cytoplasm</keyword>
<organism evidence="12 13">
    <name type="scientific">Naumannella halotolerans</name>
    <dbReference type="NCBI Taxonomy" id="993414"/>
    <lineage>
        <taxon>Bacteria</taxon>
        <taxon>Bacillati</taxon>
        <taxon>Actinomycetota</taxon>
        <taxon>Actinomycetes</taxon>
        <taxon>Propionibacteriales</taxon>
        <taxon>Propionibacteriaceae</taxon>
        <taxon>Naumannella</taxon>
    </lineage>
</organism>
<dbReference type="Gene3D" id="3.30.1490.190">
    <property type="match status" value="1"/>
</dbReference>
<evidence type="ECO:0000256" key="7">
    <source>
        <dbReference type="ARBA" id="ARBA00023004"/>
    </source>
</evidence>
<dbReference type="InterPro" id="IPR036388">
    <property type="entry name" value="WH-like_DNA-bd_sf"/>
</dbReference>
<evidence type="ECO:0000256" key="6">
    <source>
        <dbReference type="ARBA" id="ARBA00022833"/>
    </source>
</evidence>
<evidence type="ECO:0000256" key="3">
    <source>
        <dbReference type="ARBA" id="ARBA00022490"/>
    </source>
</evidence>
<dbReference type="PANTHER" id="PTHR33202:SF18">
    <property type="entry name" value="TRANSCRIPTIONAL REGULATOR FURA"/>
    <property type="match status" value="1"/>
</dbReference>
<feature type="binding site" evidence="11">
    <location>
        <position position="91"/>
    </location>
    <ligand>
        <name>Zn(2+)</name>
        <dbReference type="ChEBI" id="CHEBI:29105"/>
    </ligand>
</feature>
<proteinExistence type="inferred from homology"/>
<dbReference type="GO" id="GO:0000976">
    <property type="term" value="F:transcription cis-regulatory region binding"/>
    <property type="evidence" value="ECO:0007669"/>
    <property type="project" value="TreeGrafter"/>
</dbReference>
<keyword evidence="10" id="KW-0804">Transcription</keyword>
<dbReference type="CDD" id="cd07153">
    <property type="entry name" value="Fur_like"/>
    <property type="match status" value="1"/>
</dbReference>
<evidence type="ECO:0000256" key="8">
    <source>
        <dbReference type="ARBA" id="ARBA00023015"/>
    </source>
</evidence>
<comment type="similarity">
    <text evidence="2">Belongs to the Fur family.</text>
</comment>
<dbReference type="PANTHER" id="PTHR33202">
    <property type="entry name" value="ZINC UPTAKE REGULATION PROTEIN"/>
    <property type="match status" value="1"/>
</dbReference>
<comment type="cofactor">
    <cofactor evidence="11">
        <name>Zn(2+)</name>
        <dbReference type="ChEBI" id="CHEBI:29105"/>
    </cofactor>
    <text evidence="11">Binds 1 zinc ion per subunit.</text>
</comment>
<dbReference type="InterPro" id="IPR036390">
    <property type="entry name" value="WH_DNA-bd_sf"/>
</dbReference>
<dbReference type="Gene3D" id="1.10.10.10">
    <property type="entry name" value="Winged helix-like DNA-binding domain superfamily/Winged helix DNA-binding domain"/>
    <property type="match status" value="1"/>
</dbReference>
<sequence length="151" mass="16090">MIDHEHRLRAAGLRVTRPRTAVLEAVSTRPHADSATIVALVGELAPTVSRQAVFDCLNACTAAGLLRRIEPAGMTARYELRVGDNHHHLVCRSCGTVVDIECALGAAPCLAPADDHGFVIDEAEVTHWGMCPACSARTEAMPGTEPAKGMR</sequence>
<gene>
    <name evidence="12" type="ORF">CLV29_2616</name>
</gene>
<keyword evidence="9" id="KW-0238">DNA-binding</keyword>
<name>A0A4R7J202_9ACTN</name>
<dbReference type="GO" id="GO:0045892">
    <property type="term" value="P:negative regulation of DNA-templated transcription"/>
    <property type="evidence" value="ECO:0007669"/>
    <property type="project" value="TreeGrafter"/>
</dbReference>
<evidence type="ECO:0000256" key="11">
    <source>
        <dbReference type="PIRSR" id="PIRSR602481-1"/>
    </source>
</evidence>
<dbReference type="Pfam" id="PF01475">
    <property type="entry name" value="FUR"/>
    <property type="match status" value="1"/>
</dbReference>
<accession>A0A4R7J202</accession>
<keyword evidence="8" id="KW-0805">Transcription regulation</keyword>
<dbReference type="GO" id="GO:1900376">
    <property type="term" value="P:regulation of secondary metabolite biosynthetic process"/>
    <property type="evidence" value="ECO:0007669"/>
    <property type="project" value="TreeGrafter"/>
</dbReference>
<feature type="binding site" evidence="11">
    <location>
        <position position="131"/>
    </location>
    <ligand>
        <name>Zn(2+)</name>
        <dbReference type="ChEBI" id="CHEBI:29105"/>
    </ligand>
</feature>
<evidence type="ECO:0000256" key="1">
    <source>
        <dbReference type="ARBA" id="ARBA00004496"/>
    </source>
</evidence>
<reference evidence="12 13" key="1">
    <citation type="submission" date="2019-03" db="EMBL/GenBank/DDBJ databases">
        <title>Genomic Encyclopedia of Archaeal and Bacterial Type Strains, Phase II (KMG-II): from individual species to whole genera.</title>
        <authorList>
            <person name="Goeker M."/>
        </authorList>
    </citation>
    <scope>NUCLEOTIDE SEQUENCE [LARGE SCALE GENOMIC DNA]</scope>
    <source>
        <strain evidence="12 13">DSM 24323</strain>
    </source>
</reference>
<dbReference type="GO" id="GO:0003700">
    <property type="term" value="F:DNA-binding transcription factor activity"/>
    <property type="evidence" value="ECO:0007669"/>
    <property type="project" value="InterPro"/>
</dbReference>
<keyword evidence="7" id="KW-0408">Iron</keyword>
<comment type="caution">
    <text evidence="12">The sequence shown here is derived from an EMBL/GenBank/DDBJ whole genome shotgun (WGS) entry which is preliminary data.</text>
</comment>
<evidence type="ECO:0000256" key="9">
    <source>
        <dbReference type="ARBA" id="ARBA00023125"/>
    </source>
</evidence>
<evidence type="ECO:0000256" key="2">
    <source>
        <dbReference type="ARBA" id="ARBA00007957"/>
    </source>
</evidence>
<feature type="binding site" evidence="11">
    <location>
        <position position="94"/>
    </location>
    <ligand>
        <name>Zn(2+)</name>
        <dbReference type="ChEBI" id="CHEBI:29105"/>
    </ligand>
</feature>
<dbReference type="AlphaFoldDB" id="A0A4R7J202"/>
<dbReference type="GO" id="GO:0005737">
    <property type="term" value="C:cytoplasm"/>
    <property type="evidence" value="ECO:0007669"/>
    <property type="project" value="UniProtKB-SubCell"/>
</dbReference>
<keyword evidence="13" id="KW-1185">Reference proteome</keyword>
<keyword evidence="6 11" id="KW-0862">Zinc</keyword>
<dbReference type="GO" id="GO:0008270">
    <property type="term" value="F:zinc ion binding"/>
    <property type="evidence" value="ECO:0007669"/>
    <property type="project" value="TreeGrafter"/>
</dbReference>
<dbReference type="Proteomes" id="UP000295371">
    <property type="component" value="Unassembled WGS sequence"/>
</dbReference>
<evidence type="ECO:0000313" key="13">
    <source>
        <dbReference type="Proteomes" id="UP000295371"/>
    </source>
</evidence>
<evidence type="ECO:0000256" key="4">
    <source>
        <dbReference type="ARBA" id="ARBA00022491"/>
    </source>
</evidence>
<dbReference type="EMBL" id="SOAW01000002">
    <property type="protein sequence ID" value="TDT31202.1"/>
    <property type="molecule type" value="Genomic_DNA"/>
</dbReference>
<evidence type="ECO:0000256" key="10">
    <source>
        <dbReference type="ARBA" id="ARBA00023163"/>
    </source>
</evidence>
<keyword evidence="5 11" id="KW-0479">Metal-binding</keyword>
<dbReference type="SUPFAM" id="SSF46785">
    <property type="entry name" value="Winged helix' DNA-binding domain"/>
    <property type="match status" value="1"/>
</dbReference>
<protein>
    <submittedName>
        <fullName evidence="12">Fur family ferric uptake transcriptional regulator</fullName>
    </submittedName>
</protein>
<feature type="binding site" evidence="11">
    <location>
        <position position="134"/>
    </location>
    <ligand>
        <name>Zn(2+)</name>
        <dbReference type="ChEBI" id="CHEBI:29105"/>
    </ligand>
</feature>
<dbReference type="InterPro" id="IPR043135">
    <property type="entry name" value="Fur_C"/>
</dbReference>
<dbReference type="OrthoDB" id="5242893at2"/>
<evidence type="ECO:0000256" key="5">
    <source>
        <dbReference type="ARBA" id="ARBA00022723"/>
    </source>
</evidence>